<reference evidence="18 19" key="1">
    <citation type="submission" date="2020-08" db="EMBL/GenBank/DDBJ databases">
        <title>Genomic Encyclopedia of Type Strains, Phase IV (KMG-IV): sequencing the most valuable type-strain genomes for metagenomic binning, comparative biology and taxonomic classification.</title>
        <authorList>
            <person name="Goeker M."/>
        </authorList>
    </citation>
    <scope>NUCLEOTIDE SEQUENCE [LARGE SCALE GENOMIC DNA]</scope>
    <source>
        <strain evidence="18 19">DSM 14925</strain>
    </source>
</reference>
<keyword evidence="11" id="KW-0961">Cell wall biogenesis/degradation</keyword>
<proteinExistence type="inferred from homology"/>
<protein>
    <recommendedName>
        <fullName evidence="4">serine-type D-Ala-D-Ala carboxypeptidase</fullName>
        <ecNumber evidence="4">3.4.16.4</ecNumber>
    </recommendedName>
</protein>
<evidence type="ECO:0000256" key="15">
    <source>
        <dbReference type="RuleBase" id="RU004016"/>
    </source>
</evidence>
<dbReference type="EC" id="3.4.16.4" evidence="4"/>
<evidence type="ECO:0000256" key="4">
    <source>
        <dbReference type="ARBA" id="ARBA00012448"/>
    </source>
</evidence>
<dbReference type="InterPro" id="IPR012338">
    <property type="entry name" value="Beta-lactam/transpept-like"/>
</dbReference>
<dbReference type="PRINTS" id="PR00725">
    <property type="entry name" value="DADACBPTASE1"/>
</dbReference>
<dbReference type="InterPro" id="IPR001967">
    <property type="entry name" value="Peptidase_S11_N"/>
</dbReference>
<name>A0A841CBU3_9LACT</name>
<evidence type="ECO:0000256" key="13">
    <source>
        <dbReference type="PIRSR" id="PIRSR618044-1"/>
    </source>
</evidence>
<feature type="active site" description="Acyl-ester intermediate" evidence="13">
    <location>
        <position position="62"/>
    </location>
</feature>
<keyword evidence="7 16" id="KW-0732">Signal</keyword>
<evidence type="ECO:0000256" key="16">
    <source>
        <dbReference type="SAM" id="SignalP"/>
    </source>
</evidence>
<keyword evidence="19" id="KW-1185">Reference proteome</keyword>
<dbReference type="Gene3D" id="2.60.410.10">
    <property type="entry name" value="D-Ala-D-Ala carboxypeptidase, C-terminal domain"/>
    <property type="match status" value="1"/>
</dbReference>
<feature type="binding site" evidence="14">
    <location>
        <position position="251"/>
    </location>
    <ligand>
        <name>substrate</name>
    </ligand>
</feature>
<evidence type="ECO:0000256" key="10">
    <source>
        <dbReference type="ARBA" id="ARBA00022984"/>
    </source>
</evidence>
<dbReference type="InterPro" id="IPR015956">
    <property type="entry name" value="Peniciliin-bd_prot_C_sf"/>
</dbReference>
<gene>
    <name evidence="18" type="ORF">HNQ37_001543</name>
</gene>
<comment type="pathway">
    <text evidence="2">Cell wall biogenesis; peptidoglycan biosynthesis.</text>
</comment>
<comment type="function">
    <text evidence="1">Removes C-terminal D-alanyl residues from sugar-peptide cell wall precursors.</text>
</comment>
<dbReference type="Pfam" id="PF00768">
    <property type="entry name" value="Peptidase_S11"/>
    <property type="match status" value="1"/>
</dbReference>
<evidence type="ECO:0000256" key="3">
    <source>
        <dbReference type="ARBA" id="ARBA00007164"/>
    </source>
</evidence>
<organism evidence="18 19">
    <name type="scientific">Lactovum miscens</name>
    <dbReference type="NCBI Taxonomy" id="190387"/>
    <lineage>
        <taxon>Bacteria</taxon>
        <taxon>Bacillati</taxon>
        <taxon>Bacillota</taxon>
        <taxon>Bacilli</taxon>
        <taxon>Lactobacillales</taxon>
        <taxon>Streptococcaceae</taxon>
        <taxon>Lactovum</taxon>
    </lineage>
</organism>
<dbReference type="SMART" id="SM00936">
    <property type="entry name" value="PBP5_C"/>
    <property type="match status" value="1"/>
</dbReference>
<evidence type="ECO:0000256" key="11">
    <source>
        <dbReference type="ARBA" id="ARBA00023316"/>
    </source>
</evidence>
<sequence length="418" mass="45564">MKNIFKIFVVVFLISMCFQLLTVVHADTSFSVDAKSAIAVEANSGKILYSQNSKDSSQKISSLTKLITAYMVYKNIAEGKLKMTDQVPISTYAYALTQGPVANVPLAEGESFSVQDLLNATLIYSSNSTCIALAEKIGGTEPKFVDQMKQQLKQWGITDENLVNSTGLANSDLPETNWYPGTTQDSENTMSADDLAIVAVHFIKDFPDVLKVTSQYESIFDANGSSNTAIYSTNSMLSEGSNPYLGLDGLKTSTTGFIATADQNNLRLVTVILSPSEDNSTNAIFTDTKSLLNEMFNTWNYYEITPAGIAIKNAEKVKIIDGKEEYADVVPTNEVSILSDTADNKYTLKINIDKNGIQAPLKKGQAIASITIQSNNKLGYLNGFSGHNIALVTTSAVYQANPIAVGWNHFIKFINENF</sequence>
<keyword evidence="6" id="KW-0645">Protease</keyword>
<dbReference type="Pfam" id="PF07943">
    <property type="entry name" value="PBP5_C"/>
    <property type="match status" value="1"/>
</dbReference>
<dbReference type="AlphaFoldDB" id="A0A841CBU3"/>
<dbReference type="PANTHER" id="PTHR21581:SF11">
    <property type="entry name" value="D-ALANYL-D-ALANINE CARBOXYPEPTIDASE DACA"/>
    <property type="match status" value="1"/>
</dbReference>
<evidence type="ECO:0000256" key="14">
    <source>
        <dbReference type="PIRSR" id="PIRSR618044-2"/>
    </source>
</evidence>
<keyword evidence="5 18" id="KW-0121">Carboxypeptidase</keyword>
<feature type="chain" id="PRO_5032340739" description="serine-type D-Ala-D-Ala carboxypeptidase" evidence="16">
    <location>
        <begin position="27"/>
        <end position="418"/>
    </location>
</feature>
<evidence type="ECO:0000256" key="9">
    <source>
        <dbReference type="ARBA" id="ARBA00022960"/>
    </source>
</evidence>
<evidence type="ECO:0000256" key="7">
    <source>
        <dbReference type="ARBA" id="ARBA00022729"/>
    </source>
</evidence>
<comment type="similarity">
    <text evidence="3 15">Belongs to the peptidase S11 family.</text>
</comment>
<dbReference type="Proteomes" id="UP000562464">
    <property type="component" value="Unassembled WGS sequence"/>
</dbReference>
<comment type="catalytic activity">
    <reaction evidence="12">
        <text>Preferential cleavage: (Ac)2-L-Lys-D-Ala-|-D-Ala. Also transpeptidation of peptidyl-alanyl moieties that are N-acyl substituents of D-alanine.</text>
        <dbReference type="EC" id="3.4.16.4"/>
    </reaction>
</comment>
<dbReference type="EMBL" id="JACHHV010000035">
    <property type="protein sequence ID" value="MBB5888640.1"/>
    <property type="molecule type" value="Genomic_DNA"/>
</dbReference>
<feature type="active site" description="Proton acceptor" evidence="13">
    <location>
        <position position="65"/>
    </location>
</feature>
<dbReference type="RefSeq" id="WP_183540887.1">
    <property type="nucleotide sequence ID" value="NZ_JACHHV010000035.1"/>
</dbReference>
<evidence type="ECO:0000256" key="5">
    <source>
        <dbReference type="ARBA" id="ARBA00022645"/>
    </source>
</evidence>
<dbReference type="Gene3D" id="3.40.710.10">
    <property type="entry name" value="DD-peptidase/beta-lactamase superfamily"/>
    <property type="match status" value="1"/>
</dbReference>
<dbReference type="SUPFAM" id="SSF69189">
    <property type="entry name" value="Penicillin-binding protein associated domain"/>
    <property type="match status" value="1"/>
</dbReference>
<keyword evidence="9" id="KW-0133">Cell shape</keyword>
<dbReference type="SUPFAM" id="SSF56601">
    <property type="entry name" value="beta-lactamase/transpeptidase-like"/>
    <property type="match status" value="1"/>
</dbReference>
<evidence type="ECO:0000313" key="19">
    <source>
        <dbReference type="Proteomes" id="UP000562464"/>
    </source>
</evidence>
<evidence type="ECO:0000313" key="18">
    <source>
        <dbReference type="EMBL" id="MBB5888640.1"/>
    </source>
</evidence>
<dbReference type="InterPro" id="IPR018044">
    <property type="entry name" value="Peptidase_S11"/>
</dbReference>
<evidence type="ECO:0000256" key="2">
    <source>
        <dbReference type="ARBA" id="ARBA00004752"/>
    </source>
</evidence>
<accession>A0A841CBU3</accession>
<dbReference type="GO" id="GO:0008360">
    <property type="term" value="P:regulation of cell shape"/>
    <property type="evidence" value="ECO:0007669"/>
    <property type="project" value="UniProtKB-KW"/>
</dbReference>
<evidence type="ECO:0000256" key="1">
    <source>
        <dbReference type="ARBA" id="ARBA00003217"/>
    </source>
</evidence>
<evidence type="ECO:0000256" key="8">
    <source>
        <dbReference type="ARBA" id="ARBA00022801"/>
    </source>
</evidence>
<dbReference type="InterPro" id="IPR012907">
    <property type="entry name" value="Peptidase_S11_C"/>
</dbReference>
<evidence type="ECO:0000259" key="17">
    <source>
        <dbReference type="SMART" id="SM00936"/>
    </source>
</evidence>
<keyword evidence="10" id="KW-0573">Peptidoglycan synthesis</keyword>
<evidence type="ECO:0000256" key="12">
    <source>
        <dbReference type="ARBA" id="ARBA00034000"/>
    </source>
</evidence>
<feature type="domain" description="Peptidase S11 D-Ala-D-Ala carboxypeptidase A C-terminal" evidence="17">
    <location>
        <begin position="299"/>
        <end position="399"/>
    </location>
</feature>
<keyword evidence="8 18" id="KW-0378">Hydrolase</keyword>
<feature type="active site" evidence="13">
    <location>
        <position position="125"/>
    </location>
</feature>
<dbReference type="PANTHER" id="PTHR21581">
    <property type="entry name" value="D-ALANYL-D-ALANINE CARBOXYPEPTIDASE"/>
    <property type="match status" value="1"/>
</dbReference>
<dbReference type="GO" id="GO:0009002">
    <property type="term" value="F:serine-type D-Ala-D-Ala carboxypeptidase activity"/>
    <property type="evidence" value="ECO:0007669"/>
    <property type="project" value="UniProtKB-EC"/>
</dbReference>
<dbReference type="GO" id="GO:0006508">
    <property type="term" value="P:proteolysis"/>
    <property type="evidence" value="ECO:0007669"/>
    <property type="project" value="UniProtKB-KW"/>
</dbReference>
<comment type="caution">
    <text evidence="18">The sequence shown here is derived from an EMBL/GenBank/DDBJ whole genome shotgun (WGS) entry which is preliminary data.</text>
</comment>
<feature type="signal peptide" evidence="16">
    <location>
        <begin position="1"/>
        <end position="26"/>
    </location>
</feature>
<dbReference type="UniPathway" id="UPA00219"/>
<dbReference type="GO" id="GO:0071555">
    <property type="term" value="P:cell wall organization"/>
    <property type="evidence" value="ECO:0007669"/>
    <property type="project" value="UniProtKB-KW"/>
</dbReference>
<dbReference type="GO" id="GO:0009252">
    <property type="term" value="P:peptidoglycan biosynthetic process"/>
    <property type="evidence" value="ECO:0007669"/>
    <property type="project" value="UniProtKB-UniPathway"/>
</dbReference>
<evidence type="ECO:0000256" key="6">
    <source>
        <dbReference type="ARBA" id="ARBA00022670"/>
    </source>
</evidence>
<dbReference type="InterPro" id="IPR037167">
    <property type="entry name" value="Peptidase_S11_C_sf"/>
</dbReference>